<dbReference type="RefSeq" id="WP_322497245.1">
    <property type="nucleotide sequence ID" value="NZ_JARGYT010000002.1"/>
</dbReference>
<gene>
    <name evidence="7" type="primary">rpsN</name>
    <name evidence="8" type="ORF">Cyrtocomes_00093</name>
</gene>
<dbReference type="Pfam" id="PF00253">
    <property type="entry name" value="Ribosomal_S14"/>
    <property type="match status" value="1"/>
</dbReference>
<dbReference type="PROSITE" id="PS00527">
    <property type="entry name" value="RIBOSOMAL_S14"/>
    <property type="match status" value="1"/>
</dbReference>
<accession>A0ABU5L768</accession>
<protein>
    <recommendedName>
        <fullName evidence="5 7">Small ribosomal subunit protein uS14</fullName>
    </recommendedName>
</protein>
<dbReference type="EMBL" id="JARGYT010000002">
    <property type="protein sequence ID" value="MDZ5761735.1"/>
    <property type="molecule type" value="Genomic_DNA"/>
</dbReference>
<evidence type="ECO:0000256" key="4">
    <source>
        <dbReference type="ARBA" id="ARBA00023274"/>
    </source>
</evidence>
<keyword evidence="7" id="KW-0699">rRNA-binding</keyword>
<dbReference type="PANTHER" id="PTHR19836:SF19">
    <property type="entry name" value="SMALL RIBOSOMAL SUBUNIT PROTEIN US14M"/>
    <property type="match status" value="1"/>
</dbReference>
<evidence type="ECO:0000313" key="8">
    <source>
        <dbReference type="EMBL" id="MDZ5761735.1"/>
    </source>
</evidence>
<proteinExistence type="inferred from homology"/>
<keyword evidence="3 7" id="KW-0689">Ribosomal protein</keyword>
<sequence length="101" mass="11469">MPKKSVVERNLSKISVYHKYLVERSEIRSIARDKKATLEERFKASMKLAKMPRDSSPCRSKKRCNVSGRSAGYYGFFGVSRIVLRSLALAGQMPGVRKASW</sequence>
<comment type="caution">
    <text evidence="8">The sequence shown here is derived from an EMBL/GenBank/DDBJ whole genome shotgun (WGS) entry which is preliminary data.</text>
</comment>
<dbReference type="PANTHER" id="PTHR19836">
    <property type="entry name" value="30S RIBOSOMAL PROTEIN S14"/>
    <property type="match status" value="1"/>
</dbReference>
<keyword evidence="7" id="KW-0694">RNA-binding</keyword>
<dbReference type="InterPro" id="IPR018271">
    <property type="entry name" value="Ribosomal_uS14_CS"/>
</dbReference>
<evidence type="ECO:0000313" key="9">
    <source>
        <dbReference type="Proteomes" id="UP001293791"/>
    </source>
</evidence>
<reference evidence="8 9" key="1">
    <citation type="submission" date="2023-02" db="EMBL/GenBank/DDBJ databases">
        <title>Host association and intracellularity evolved multiple times independently in the Rickettsiales.</title>
        <authorList>
            <person name="Castelli M."/>
            <person name="Nardi T."/>
            <person name="Gammuto L."/>
            <person name="Bellinzona G."/>
            <person name="Sabaneyeva E."/>
            <person name="Potekhin A."/>
            <person name="Serra V."/>
            <person name="Petroni G."/>
            <person name="Sassera D."/>
        </authorList>
    </citation>
    <scope>NUCLEOTIDE SEQUENCE [LARGE SCALE GENOMIC DNA]</scope>
    <source>
        <strain evidence="8 9">BOD18</strain>
    </source>
</reference>
<dbReference type="Gene3D" id="1.10.287.1480">
    <property type="match status" value="1"/>
</dbReference>
<organism evidence="8 9">
    <name type="scientific">Candidatus Cyrtobacter comes</name>
    <dbReference type="NCBI Taxonomy" id="675776"/>
    <lineage>
        <taxon>Bacteria</taxon>
        <taxon>Pseudomonadati</taxon>
        <taxon>Pseudomonadota</taxon>
        <taxon>Alphaproteobacteria</taxon>
        <taxon>Rickettsiales</taxon>
        <taxon>Candidatus Midichloriaceae</taxon>
        <taxon>Candidatus Cyrtobacter</taxon>
    </lineage>
</organism>
<evidence type="ECO:0000256" key="7">
    <source>
        <dbReference type="HAMAP-Rule" id="MF_00537"/>
    </source>
</evidence>
<dbReference type="Proteomes" id="UP001293791">
    <property type="component" value="Unassembled WGS sequence"/>
</dbReference>
<dbReference type="InterPro" id="IPR023036">
    <property type="entry name" value="Ribosomal_uS14_bac/plastid"/>
</dbReference>
<evidence type="ECO:0000256" key="3">
    <source>
        <dbReference type="ARBA" id="ARBA00022980"/>
    </source>
</evidence>
<dbReference type="NCBIfam" id="NF006477">
    <property type="entry name" value="PRK08881.1"/>
    <property type="match status" value="1"/>
</dbReference>
<comment type="similarity">
    <text evidence="2 7">Belongs to the universal ribosomal protein uS14 family.</text>
</comment>
<dbReference type="HAMAP" id="MF_00537">
    <property type="entry name" value="Ribosomal_uS14_1"/>
    <property type="match status" value="1"/>
</dbReference>
<evidence type="ECO:0000256" key="1">
    <source>
        <dbReference type="ARBA" id="ARBA00003686"/>
    </source>
</evidence>
<evidence type="ECO:0000256" key="6">
    <source>
        <dbReference type="ARBA" id="ARBA00047110"/>
    </source>
</evidence>
<evidence type="ECO:0000256" key="5">
    <source>
        <dbReference type="ARBA" id="ARBA00035167"/>
    </source>
</evidence>
<keyword evidence="4 7" id="KW-0687">Ribonucleoprotein</keyword>
<comment type="function">
    <text evidence="1 7">Binds 16S rRNA, required for the assembly of 30S particles and may also be responsible for determining the conformation of the 16S rRNA at the A site.</text>
</comment>
<evidence type="ECO:0000256" key="2">
    <source>
        <dbReference type="ARBA" id="ARBA00009083"/>
    </source>
</evidence>
<dbReference type="GO" id="GO:0005840">
    <property type="term" value="C:ribosome"/>
    <property type="evidence" value="ECO:0007669"/>
    <property type="project" value="UniProtKB-KW"/>
</dbReference>
<name>A0ABU5L768_9RICK</name>
<comment type="subunit">
    <text evidence="6 7">Part of the 30S ribosomal subunit. Contacts proteins S3 and S10.</text>
</comment>
<dbReference type="SUPFAM" id="SSF57716">
    <property type="entry name" value="Glucocorticoid receptor-like (DNA-binding domain)"/>
    <property type="match status" value="1"/>
</dbReference>
<dbReference type="InterPro" id="IPR001209">
    <property type="entry name" value="Ribosomal_uS14"/>
</dbReference>
<keyword evidence="9" id="KW-1185">Reference proteome</keyword>